<organism evidence="2 3">
    <name type="scientific">Castilleja foliolosa</name>
    <dbReference type="NCBI Taxonomy" id="1961234"/>
    <lineage>
        <taxon>Eukaryota</taxon>
        <taxon>Viridiplantae</taxon>
        <taxon>Streptophyta</taxon>
        <taxon>Embryophyta</taxon>
        <taxon>Tracheophyta</taxon>
        <taxon>Spermatophyta</taxon>
        <taxon>Magnoliopsida</taxon>
        <taxon>eudicotyledons</taxon>
        <taxon>Gunneridae</taxon>
        <taxon>Pentapetalae</taxon>
        <taxon>asterids</taxon>
        <taxon>lamiids</taxon>
        <taxon>Lamiales</taxon>
        <taxon>Orobanchaceae</taxon>
        <taxon>Pedicularideae</taxon>
        <taxon>Castillejinae</taxon>
        <taxon>Castilleja</taxon>
    </lineage>
</organism>
<name>A0ABD3E642_9LAMI</name>
<feature type="region of interest" description="Disordered" evidence="1">
    <location>
        <begin position="165"/>
        <end position="195"/>
    </location>
</feature>
<proteinExistence type="predicted"/>
<sequence>MSLTFSKIKPIYPPNLQLITINFISIQPVKAKVSNSSPAPPAGSVLPQPNYSSTKAPPWWWADIQDELAHQLIASIDSDKMSYHHCDGLLFALSAAAGISAGSDPNLAQFDPNFDQMHVVFKSTYPELCHLCHSPENGTNRASTENCGGDVKILNCHSPESRGFRNFGSNLSGDSNNRTTRSVTSPPNSSNSSIRNEFVDQKIKLGRAG</sequence>
<gene>
    <name evidence="2" type="ORF">CASFOL_006346</name>
</gene>
<dbReference type="AlphaFoldDB" id="A0ABD3E642"/>
<protein>
    <submittedName>
        <fullName evidence="2">Uncharacterized protein</fullName>
    </submittedName>
</protein>
<reference evidence="3" key="1">
    <citation type="journal article" date="2024" name="IScience">
        <title>Strigolactones Initiate the Formation of Haustorium-like Structures in Castilleja.</title>
        <authorList>
            <person name="Buerger M."/>
            <person name="Peterson D."/>
            <person name="Chory J."/>
        </authorList>
    </citation>
    <scope>NUCLEOTIDE SEQUENCE [LARGE SCALE GENOMIC DNA]</scope>
</reference>
<accession>A0ABD3E642</accession>
<comment type="caution">
    <text evidence="2">The sequence shown here is derived from an EMBL/GenBank/DDBJ whole genome shotgun (WGS) entry which is preliminary data.</text>
</comment>
<keyword evidence="3" id="KW-1185">Reference proteome</keyword>
<feature type="compositionally biased region" description="Low complexity" evidence="1">
    <location>
        <begin position="178"/>
        <end position="195"/>
    </location>
</feature>
<evidence type="ECO:0000256" key="1">
    <source>
        <dbReference type="SAM" id="MobiDB-lite"/>
    </source>
</evidence>
<dbReference type="Proteomes" id="UP001632038">
    <property type="component" value="Unassembled WGS sequence"/>
</dbReference>
<feature type="compositionally biased region" description="Polar residues" evidence="1">
    <location>
        <begin position="167"/>
        <end position="177"/>
    </location>
</feature>
<dbReference type="EMBL" id="JAVIJP010000007">
    <property type="protein sequence ID" value="KAL3649943.1"/>
    <property type="molecule type" value="Genomic_DNA"/>
</dbReference>
<evidence type="ECO:0000313" key="2">
    <source>
        <dbReference type="EMBL" id="KAL3649943.1"/>
    </source>
</evidence>
<evidence type="ECO:0000313" key="3">
    <source>
        <dbReference type="Proteomes" id="UP001632038"/>
    </source>
</evidence>